<keyword evidence="2" id="KW-0614">Plasmid</keyword>
<dbReference type="InterPro" id="IPR043129">
    <property type="entry name" value="ATPase_NBD"/>
</dbReference>
<gene>
    <name evidence="2" type="primary">parM_12</name>
    <name evidence="3" type="synonym">parM</name>
    <name evidence="2" type="ORF">ArsFIN_52210</name>
    <name evidence="3" type="ORF">QE258_24020</name>
</gene>
<dbReference type="GeneID" id="39750981"/>
<accession>A0A4P7L6K2</accession>
<proteinExistence type="predicted"/>
<dbReference type="KEGG" id="ans:ArsFIN_52210"/>
<dbReference type="Pfam" id="PF06406">
    <property type="entry name" value="StbA_N"/>
    <property type="match status" value="1"/>
</dbReference>
<geneLocation type="plasmid" evidence="3 5">
    <name>paNv_CAN3</name>
</geneLocation>
<geneLocation type="plasmid" evidence="2">
    <name>pArsFIN8</name>
</geneLocation>
<evidence type="ECO:0000313" key="3">
    <source>
        <dbReference type="EMBL" id="WGM08351.1"/>
    </source>
</evidence>
<reference evidence="3" key="2">
    <citation type="submission" date="2023-04" db="EMBL/GenBank/DDBJ databases">
        <title>Genome dynamics across the evolutionary transition to endosymbiosis.</title>
        <authorList>
            <person name="Siozios S."/>
            <person name="Nadal-Jimenez P."/>
            <person name="Azagi T."/>
            <person name="Sprong H."/>
            <person name="Frost C.L."/>
            <person name="Parratt S.R."/>
            <person name="Taylor G."/>
            <person name="Brettell L."/>
            <person name="Lew K.C."/>
            <person name="Croft L."/>
            <person name="King K.C."/>
            <person name="Brockhurst M.A."/>
            <person name="Hypsa V."/>
            <person name="Novakova E."/>
            <person name="Darby A.C."/>
            <person name="Hurst G.D.D."/>
        </authorList>
    </citation>
    <scope>NUCLEOTIDE SEQUENCE</scope>
    <source>
        <strain evidence="3">ANv_CAN</strain>
        <plasmid evidence="3">paNv_CAN3</plasmid>
    </source>
</reference>
<evidence type="ECO:0000313" key="2">
    <source>
        <dbReference type="EMBL" id="QBY46610.1"/>
    </source>
</evidence>
<name>A0A4P7L6K2_9GAMM</name>
<dbReference type="RefSeq" id="WP_135678992.1">
    <property type="nucleotide sequence ID" value="NZ_CP038620.1"/>
</dbReference>
<dbReference type="InterPro" id="IPR009440">
    <property type="entry name" value="ParM/StbA_N"/>
</dbReference>
<dbReference type="EMBL" id="CP038620">
    <property type="protein sequence ID" value="QBY46610.1"/>
    <property type="molecule type" value="Genomic_DNA"/>
</dbReference>
<organism evidence="2 4">
    <name type="scientific">Arsenophonus nasoniae</name>
    <name type="common">son-killer infecting Nasonia vitripennis</name>
    <dbReference type="NCBI Taxonomy" id="638"/>
    <lineage>
        <taxon>Bacteria</taxon>
        <taxon>Pseudomonadati</taxon>
        <taxon>Pseudomonadota</taxon>
        <taxon>Gammaproteobacteria</taxon>
        <taxon>Enterobacterales</taxon>
        <taxon>Morganellaceae</taxon>
        <taxon>Arsenophonus</taxon>
    </lineage>
</organism>
<evidence type="ECO:0000259" key="1">
    <source>
        <dbReference type="Pfam" id="PF06406"/>
    </source>
</evidence>
<reference evidence="2 4" key="1">
    <citation type="submission" date="2019-03" db="EMBL/GenBank/DDBJ databases">
        <title>Long-read sequencing reveals hyperdense prophage content in a complex bacterial symbiont genome.</title>
        <authorList>
            <person name="Frost C.L."/>
            <person name="Siozios S."/>
            <person name="Nadal-Jimenez P."/>
            <person name="Brockhurst M.A."/>
            <person name="King K.C."/>
            <person name="Darby A.C."/>
            <person name="Hurst G.D.D."/>
        </authorList>
    </citation>
    <scope>NUCLEOTIDE SEQUENCE [LARGE SCALE GENOMIC DNA]</scope>
    <source>
        <strain evidence="2 4">FIN</strain>
        <plasmid evidence="2">pArsFIN8</plasmid>
        <plasmid evidence="4">parsfin8</plasmid>
    </source>
</reference>
<dbReference type="Gene3D" id="3.30.420.40">
    <property type="match status" value="1"/>
</dbReference>
<keyword evidence="5" id="KW-1185">Reference proteome</keyword>
<dbReference type="EMBL" id="CP123526">
    <property type="protein sequence ID" value="WGM08351.1"/>
    <property type="molecule type" value="Genomic_DNA"/>
</dbReference>
<dbReference type="Proteomes" id="UP001177592">
    <property type="component" value="Plasmid paNv_CAN3"/>
</dbReference>
<geneLocation type="plasmid" evidence="4">
    <name>parsfin8</name>
</geneLocation>
<evidence type="ECO:0000313" key="5">
    <source>
        <dbReference type="Proteomes" id="UP001177592"/>
    </source>
</evidence>
<dbReference type="AlphaFoldDB" id="A0A4P7L6K2"/>
<protein>
    <submittedName>
        <fullName evidence="2">Plasmid segregation protein ParM</fullName>
    </submittedName>
</protein>
<evidence type="ECO:0000313" key="4">
    <source>
        <dbReference type="Proteomes" id="UP000295134"/>
    </source>
</evidence>
<feature type="domain" description="Plasmid segregation protein ParM/StbA N-terminal" evidence="1">
    <location>
        <begin position="3"/>
        <end position="84"/>
    </location>
</feature>
<dbReference type="SUPFAM" id="SSF53067">
    <property type="entry name" value="Actin-like ATPase domain"/>
    <property type="match status" value="1"/>
</dbReference>
<dbReference type="Proteomes" id="UP000295134">
    <property type="component" value="Plasmid pArsFIN8"/>
</dbReference>
<sequence length="85" mass="9709">MKKIFCDDGSTFVKLAYADEQKKLVTKITETSFLAGNWNFAFGQNIYNYEIEGKRYSFNDGINNASETTTVNYQYSDENLLSVHG</sequence>